<reference evidence="4 5" key="1">
    <citation type="submission" date="2024-03" db="EMBL/GenBank/DDBJ databases">
        <title>The Acrasis kona genome and developmental transcriptomes reveal deep origins of eukaryotic multicellular pathways.</title>
        <authorList>
            <person name="Sheikh S."/>
            <person name="Fu C.-J."/>
            <person name="Brown M.W."/>
            <person name="Baldauf S.L."/>
        </authorList>
    </citation>
    <scope>NUCLEOTIDE SEQUENCE [LARGE SCALE GENOMIC DNA]</scope>
    <source>
        <strain evidence="4 5">ATCC MYA-3509</strain>
    </source>
</reference>
<evidence type="ECO:0000313" key="4">
    <source>
        <dbReference type="EMBL" id="KAL0490108.1"/>
    </source>
</evidence>
<dbReference type="EMBL" id="JAOPGA020001638">
    <property type="protein sequence ID" value="KAL0490108.1"/>
    <property type="molecule type" value="Genomic_DNA"/>
</dbReference>
<evidence type="ECO:0000256" key="1">
    <source>
        <dbReference type="PROSITE-ProRule" id="PRU00169"/>
    </source>
</evidence>
<keyword evidence="5" id="KW-1185">Reference proteome</keyword>
<organism evidence="4 5">
    <name type="scientific">Acrasis kona</name>
    <dbReference type="NCBI Taxonomy" id="1008807"/>
    <lineage>
        <taxon>Eukaryota</taxon>
        <taxon>Discoba</taxon>
        <taxon>Heterolobosea</taxon>
        <taxon>Tetramitia</taxon>
        <taxon>Eutetramitia</taxon>
        <taxon>Acrasidae</taxon>
        <taxon>Acrasis</taxon>
    </lineage>
</organism>
<dbReference type="EMBL" id="JAOPGA020000917">
    <property type="protein sequence ID" value="KAL0482959.1"/>
    <property type="molecule type" value="Genomic_DNA"/>
</dbReference>
<dbReference type="Proteomes" id="UP001431209">
    <property type="component" value="Unassembled WGS sequence"/>
</dbReference>
<sequence length="130" mass="14552">MEMNTLAHPGAPSVVIADDYPIVRETVAKLLVRRGFNVISFGDGKMLVDYFQQLRANDRQAPSFLLTECRMMGTIDGVTCSRIIRTLFPSIIIIIFTVDKYVCVDLDVDAILPKPATGDEIEDLIISLYR</sequence>
<comment type="caution">
    <text evidence="1">Lacks conserved residue(s) required for the propagation of feature annotation.</text>
</comment>
<accession>A0AAW2ZL77</accession>
<comment type="caution">
    <text evidence="4">The sequence shown here is derived from an EMBL/GenBank/DDBJ whole genome shotgun (WGS) entry which is preliminary data.</text>
</comment>
<evidence type="ECO:0000313" key="5">
    <source>
        <dbReference type="Proteomes" id="UP001431209"/>
    </source>
</evidence>
<dbReference type="SUPFAM" id="SSF52172">
    <property type="entry name" value="CheY-like"/>
    <property type="match status" value="1"/>
</dbReference>
<protein>
    <recommendedName>
        <fullName evidence="2">Response regulatory domain-containing protein</fullName>
    </recommendedName>
</protein>
<dbReference type="SMART" id="SM00448">
    <property type="entry name" value="REC"/>
    <property type="match status" value="1"/>
</dbReference>
<evidence type="ECO:0000259" key="2">
    <source>
        <dbReference type="PROSITE" id="PS50110"/>
    </source>
</evidence>
<dbReference type="InterPro" id="IPR011006">
    <property type="entry name" value="CheY-like_superfamily"/>
</dbReference>
<dbReference type="AlphaFoldDB" id="A0AAW2ZL77"/>
<dbReference type="GO" id="GO:0000160">
    <property type="term" value="P:phosphorelay signal transduction system"/>
    <property type="evidence" value="ECO:0007669"/>
    <property type="project" value="InterPro"/>
</dbReference>
<dbReference type="InterPro" id="IPR001789">
    <property type="entry name" value="Sig_transdc_resp-reg_receiver"/>
</dbReference>
<proteinExistence type="predicted"/>
<dbReference type="Gene3D" id="3.40.50.2300">
    <property type="match status" value="1"/>
</dbReference>
<gene>
    <name evidence="4" type="ORF">AKO1_006726</name>
    <name evidence="3" type="ORF">AKO1_014103</name>
</gene>
<dbReference type="PROSITE" id="PS50110">
    <property type="entry name" value="RESPONSE_REGULATORY"/>
    <property type="match status" value="1"/>
</dbReference>
<feature type="domain" description="Response regulatory" evidence="2">
    <location>
        <begin position="13"/>
        <end position="129"/>
    </location>
</feature>
<dbReference type="Pfam" id="PF00072">
    <property type="entry name" value="Response_reg"/>
    <property type="match status" value="1"/>
</dbReference>
<evidence type="ECO:0000313" key="3">
    <source>
        <dbReference type="EMBL" id="KAL0482959.1"/>
    </source>
</evidence>
<name>A0AAW2ZL77_9EUKA</name>